<proteinExistence type="inferred from homology"/>
<feature type="domain" description="DDE Tnp4" evidence="8">
    <location>
        <begin position="23"/>
        <end position="101"/>
    </location>
</feature>
<evidence type="ECO:0000256" key="6">
    <source>
        <dbReference type="ARBA" id="ARBA00022801"/>
    </source>
</evidence>
<dbReference type="InterPro" id="IPR027806">
    <property type="entry name" value="HARBI1_dom"/>
</dbReference>
<dbReference type="GO" id="GO:0005634">
    <property type="term" value="C:nucleus"/>
    <property type="evidence" value="ECO:0007669"/>
    <property type="project" value="UniProtKB-SubCell"/>
</dbReference>
<dbReference type="EMBL" id="GDHF01020381">
    <property type="protein sequence ID" value="JAI31933.1"/>
    <property type="molecule type" value="Transcribed_RNA"/>
</dbReference>
<sequence length="155" mass="17507">MISDKSMDAPNAENLPNSDLVFPYYFVADVAFPLERNIMKPYETVTDVSEEVFNQRLCSARMRIETAFGLLTSRWKVLSTSISFSPENAKKVVLATIVLHNFLVSGNVNYTTLEKRNTHNLTSVNSHDLLTANTSNQLARNLRNELCEYLNSSLV</sequence>
<dbReference type="Pfam" id="PF13359">
    <property type="entry name" value="DDE_Tnp_4"/>
    <property type="match status" value="1"/>
</dbReference>
<evidence type="ECO:0000259" key="8">
    <source>
        <dbReference type="Pfam" id="PF13359"/>
    </source>
</evidence>
<keyword evidence="4" id="KW-0540">Nuclease</keyword>
<dbReference type="PANTHER" id="PTHR22930:SF269">
    <property type="entry name" value="NUCLEASE HARBI1-LIKE PROTEIN"/>
    <property type="match status" value="1"/>
</dbReference>
<reference evidence="9" key="1">
    <citation type="submission" date="2015-06" db="EMBL/GenBank/DDBJ databases">
        <authorList>
            <person name="Hoefler B.C."/>
            <person name="Straight P.D."/>
        </authorList>
    </citation>
    <scope>NUCLEOTIDE SEQUENCE</scope>
</reference>
<dbReference type="OrthoDB" id="6581217at2759"/>
<evidence type="ECO:0000256" key="2">
    <source>
        <dbReference type="ARBA" id="ARBA00004123"/>
    </source>
</evidence>
<evidence type="ECO:0000313" key="9">
    <source>
        <dbReference type="EMBL" id="JAI31933.1"/>
    </source>
</evidence>
<dbReference type="GO" id="GO:0004518">
    <property type="term" value="F:nuclease activity"/>
    <property type="evidence" value="ECO:0007669"/>
    <property type="project" value="UniProtKB-KW"/>
</dbReference>
<dbReference type="GO" id="GO:0046872">
    <property type="term" value="F:metal ion binding"/>
    <property type="evidence" value="ECO:0007669"/>
    <property type="project" value="UniProtKB-KW"/>
</dbReference>
<evidence type="ECO:0000256" key="1">
    <source>
        <dbReference type="ARBA" id="ARBA00001968"/>
    </source>
</evidence>
<dbReference type="PANTHER" id="PTHR22930">
    <property type="match status" value="1"/>
</dbReference>
<organism evidence="9">
    <name type="scientific">Bactrocera latifrons</name>
    <name type="common">Malaysian fruit fly</name>
    <name type="synonym">Chaetodacus latifrons</name>
    <dbReference type="NCBI Taxonomy" id="174628"/>
    <lineage>
        <taxon>Eukaryota</taxon>
        <taxon>Metazoa</taxon>
        <taxon>Ecdysozoa</taxon>
        <taxon>Arthropoda</taxon>
        <taxon>Hexapoda</taxon>
        <taxon>Insecta</taxon>
        <taxon>Pterygota</taxon>
        <taxon>Neoptera</taxon>
        <taxon>Endopterygota</taxon>
        <taxon>Diptera</taxon>
        <taxon>Brachycera</taxon>
        <taxon>Muscomorpha</taxon>
        <taxon>Tephritoidea</taxon>
        <taxon>Tephritidae</taxon>
        <taxon>Bactrocera</taxon>
        <taxon>Bactrocera</taxon>
    </lineage>
</organism>
<evidence type="ECO:0000256" key="3">
    <source>
        <dbReference type="ARBA" id="ARBA00006958"/>
    </source>
</evidence>
<dbReference type="InterPro" id="IPR045249">
    <property type="entry name" value="HARBI1-like"/>
</dbReference>
<name>A0A0K8UZG0_BACLA</name>
<keyword evidence="7" id="KW-0539">Nucleus</keyword>
<keyword evidence="5" id="KW-0479">Metal-binding</keyword>
<dbReference type="AlphaFoldDB" id="A0A0K8UZG0"/>
<gene>
    <name evidence="9" type="ORF">c0_g1_i4</name>
</gene>
<comment type="subcellular location">
    <subcellularLocation>
        <location evidence="2">Nucleus</location>
    </subcellularLocation>
</comment>
<evidence type="ECO:0000256" key="7">
    <source>
        <dbReference type="ARBA" id="ARBA00023242"/>
    </source>
</evidence>
<evidence type="ECO:0000256" key="4">
    <source>
        <dbReference type="ARBA" id="ARBA00022722"/>
    </source>
</evidence>
<dbReference type="GO" id="GO:0016787">
    <property type="term" value="F:hydrolase activity"/>
    <property type="evidence" value="ECO:0007669"/>
    <property type="project" value="UniProtKB-KW"/>
</dbReference>
<comment type="cofactor">
    <cofactor evidence="1">
        <name>a divalent metal cation</name>
        <dbReference type="ChEBI" id="CHEBI:60240"/>
    </cofactor>
</comment>
<evidence type="ECO:0000256" key="5">
    <source>
        <dbReference type="ARBA" id="ARBA00022723"/>
    </source>
</evidence>
<accession>A0A0K8UZG0</accession>
<comment type="similarity">
    <text evidence="3">Belongs to the HARBI1 family.</text>
</comment>
<protein>
    <recommendedName>
        <fullName evidence="8">DDE Tnp4 domain-containing protein</fullName>
    </recommendedName>
</protein>
<keyword evidence="6" id="KW-0378">Hydrolase</keyword>